<evidence type="ECO:0000313" key="2">
    <source>
        <dbReference type="Proteomes" id="UP000091820"/>
    </source>
</evidence>
<dbReference type="Proteomes" id="UP000091820">
    <property type="component" value="Unassembled WGS sequence"/>
</dbReference>
<reference evidence="1" key="2">
    <citation type="submission" date="2020-05" db="UniProtKB">
        <authorList>
            <consortium name="EnsemblMetazoa"/>
        </authorList>
    </citation>
    <scope>IDENTIFICATION</scope>
    <source>
        <strain evidence="1">IAEA</strain>
    </source>
</reference>
<dbReference type="AlphaFoldDB" id="A0A1A9W523"/>
<reference evidence="2" key="1">
    <citation type="submission" date="2014-03" db="EMBL/GenBank/DDBJ databases">
        <authorList>
            <person name="Aksoy S."/>
            <person name="Warren W."/>
            <person name="Wilson R.K."/>
        </authorList>
    </citation>
    <scope>NUCLEOTIDE SEQUENCE [LARGE SCALE GENOMIC DNA]</scope>
    <source>
        <strain evidence="2">IAEA</strain>
    </source>
</reference>
<accession>A0A1A9W523</accession>
<name>A0A1A9W523_9MUSC</name>
<evidence type="ECO:0000313" key="1">
    <source>
        <dbReference type="EnsemblMetazoa" id="GBRI006657-PA"/>
    </source>
</evidence>
<organism evidence="1 2">
    <name type="scientific">Glossina brevipalpis</name>
    <dbReference type="NCBI Taxonomy" id="37001"/>
    <lineage>
        <taxon>Eukaryota</taxon>
        <taxon>Metazoa</taxon>
        <taxon>Ecdysozoa</taxon>
        <taxon>Arthropoda</taxon>
        <taxon>Hexapoda</taxon>
        <taxon>Insecta</taxon>
        <taxon>Pterygota</taxon>
        <taxon>Neoptera</taxon>
        <taxon>Endopterygota</taxon>
        <taxon>Diptera</taxon>
        <taxon>Brachycera</taxon>
        <taxon>Muscomorpha</taxon>
        <taxon>Hippoboscoidea</taxon>
        <taxon>Glossinidae</taxon>
        <taxon>Glossina</taxon>
    </lineage>
</organism>
<dbReference type="VEuPathDB" id="VectorBase:GBRI006657"/>
<keyword evidence="2" id="KW-1185">Reference proteome</keyword>
<proteinExistence type="predicted"/>
<dbReference type="EnsemblMetazoa" id="GBRI006657-RA">
    <property type="protein sequence ID" value="GBRI006657-PA"/>
    <property type="gene ID" value="GBRI006657"/>
</dbReference>
<sequence>MLYIFGILLWIVLFYLLYLISEAAKYLFNKETASNDKLALDVKCTSNTCHLTESLKSVQCYIKEHYLIMYVLKYFNNNSNSNHIKKHLLFSFVAIEELCEIKIFSIESQSIATVKEHCNTDILSLKKAGLSQRPKSV</sequence>
<protein>
    <submittedName>
        <fullName evidence="1">Uncharacterized protein</fullName>
    </submittedName>
</protein>